<sequence>MELNFNFQNFLSNSAKLWMDKNNAILPNIQEVILNAPLSCKYEKYHFDKFAKLLEENLNLICEIEAFMRGISVKDSKVSVKKLADYFRYTGHLFLNGEMTQSVFRVTSQIEDNDVVLGIFDDDYPLWMLGLFLPEAFANNYGVILALGPKLACIGRLLIHLIKDAGMDENSLIIATFNKGQALNIKEESYHLVRIFSNESIKLHPREIRSSELRWLVTRFKAPMLIFDNADFDSAIEIVIEAAWSHKGMLPWSINTILIQENVFQSFTTKFKARLKLLRVSHAFDNVADISSFDPIRKEITTTLDKARGLDTDVFQIDKNSLPALIIGQKIESLQGENGILTLLPFRYIQEGIDLVNESGHGLGVSIWTENIGLANEVALKLQVPNVWINGFGLFNPELPLCPTKRNGWGCFNGHPDYYWGMPSHWTYEISEHPFYTKDETAKNLLKSIKRGFKPLQFTEKMNILQHESINTFTDFFKNCETTVYATDFNNCLEKGYWLTSCRYPKGVLVIQGSHYDIKKLILTALFEGNTVILLYSSSAEKIFYEKLATKFPSGQVKILPFTFQIVCTLFYDKSIDGYYGSVSECDNFSLPSIYLCQTQETETLTLRKCIKLVTIRKNVWTNVGQSNECDL</sequence>
<dbReference type="InterPro" id="IPR016162">
    <property type="entry name" value="Ald_DH_N"/>
</dbReference>
<evidence type="ECO:0000313" key="3">
    <source>
        <dbReference type="Proteomes" id="UP001566132"/>
    </source>
</evidence>
<dbReference type="InterPro" id="IPR016161">
    <property type="entry name" value="Ald_DH/histidinol_DH"/>
</dbReference>
<feature type="domain" description="Aldehyde dehydrogenase" evidence="1">
    <location>
        <begin position="47"/>
        <end position="290"/>
    </location>
</feature>
<evidence type="ECO:0000259" key="1">
    <source>
        <dbReference type="Pfam" id="PF00171"/>
    </source>
</evidence>
<dbReference type="Pfam" id="PF00171">
    <property type="entry name" value="Aldedh"/>
    <property type="match status" value="2"/>
</dbReference>
<accession>A0ABD1E929</accession>
<comment type="caution">
    <text evidence="2">The sequence shown here is derived from an EMBL/GenBank/DDBJ whole genome shotgun (WGS) entry which is preliminary data.</text>
</comment>
<feature type="domain" description="Aldehyde dehydrogenase" evidence="1">
    <location>
        <begin position="340"/>
        <end position="414"/>
    </location>
</feature>
<dbReference type="EMBL" id="JBDJPC010000009">
    <property type="protein sequence ID" value="KAL1491169.1"/>
    <property type="molecule type" value="Genomic_DNA"/>
</dbReference>
<dbReference type="AlphaFoldDB" id="A0ABD1E929"/>
<reference evidence="2 3" key="1">
    <citation type="submission" date="2024-05" db="EMBL/GenBank/DDBJ databases">
        <title>Genetic variation in Jamaican populations of the coffee berry borer (Hypothenemus hampei).</title>
        <authorList>
            <person name="Errbii M."/>
            <person name="Myrie A."/>
        </authorList>
    </citation>
    <scope>NUCLEOTIDE SEQUENCE [LARGE SCALE GENOMIC DNA]</scope>
    <source>
        <strain evidence="2">JA-Hopewell-2020-01-JO</strain>
        <tissue evidence="2">Whole body</tissue>
    </source>
</reference>
<protein>
    <recommendedName>
        <fullName evidence="1">Aldehyde dehydrogenase domain-containing protein</fullName>
    </recommendedName>
</protein>
<dbReference type="PANTHER" id="PTHR11699">
    <property type="entry name" value="ALDEHYDE DEHYDROGENASE-RELATED"/>
    <property type="match status" value="1"/>
</dbReference>
<dbReference type="Proteomes" id="UP001566132">
    <property type="component" value="Unassembled WGS sequence"/>
</dbReference>
<dbReference type="Gene3D" id="3.40.605.10">
    <property type="entry name" value="Aldehyde Dehydrogenase, Chain A, domain 1"/>
    <property type="match status" value="2"/>
</dbReference>
<dbReference type="InterPro" id="IPR015590">
    <property type="entry name" value="Aldehyde_DH_dom"/>
</dbReference>
<gene>
    <name evidence="2" type="ORF">ABEB36_011809</name>
</gene>
<dbReference type="Gene3D" id="3.40.309.10">
    <property type="entry name" value="Aldehyde Dehydrogenase, Chain A, domain 2"/>
    <property type="match status" value="2"/>
</dbReference>
<proteinExistence type="predicted"/>
<organism evidence="2 3">
    <name type="scientific">Hypothenemus hampei</name>
    <name type="common">Coffee berry borer</name>
    <dbReference type="NCBI Taxonomy" id="57062"/>
    <lineage>
        <taxon>Eukaryota</taxon>
        <taxon>Metazoa</taxon>
        <taxon>Ecdysozoa</taxon>
        <taxon>Arthropoda</taxon>
        <taxon>Hexapoda</taxon>
        <taxon>Insecta</taxon>
        <taxon>Pterygota</taxon>
        <taxon>Neoptera</taxon>
        <taxon>Endopterygota</taxon>
        <taxon>Coleoptera</taxon>
        <taxon>Polyphaga</taxon>
        <taxon>Cucujiformia</taxon>
        <taxon>Curculionidae</taxon>
        <taxon>Scolytinae</taxon>
        <taxon>Hypothenemus</taxon>
    </lineage>
</organism>
<dbReference type="SUPFAM" id="SSF53720">
    <property type="entry name" value="ALDH-like"/>
    <property type="match status" value="1"/>
</dbReference>
<evidence type="ECO:0000313" key="2">
    <source>
        <dbReference type="EMBL" id="KAL1491169.1"/>
    </source>
</evidence>
<dbReference type="InterPro" id="IPR016163">
    <property type="entry name" value="Ald_DH_C"/>
</dbReference>
<keyword evidence="3" id="KW-1185">Reference proteome</keyword>
<name>A0ABD1E929_HYPHA</name>